<evidence type="ECO:0000313" key="4">
    <source>
        <dbReference type="Proteomes" id="UP000831785"/>
    </source>
</evidence>
<organism evidence="3 4">
    <name type="scientific">Hymenobacter cellulosivorans</name>
    <dbReference type="NCBI Taxonomy" id="2932249"/>
    <lineage>
        <taxon>Bacteria</taxon>
        <taxon>Pseudomonadati</taxon>
        <taxon>Bacteroidota</taxon>
        <taxon>Cytophagia</taxon>
        <taxon>Cytophagales</taxon>
        <taxon>Hymenobacteraceae</taxon>
        <taxon>Hymenobacter</taxon>
    </lineage>
</organism>
<dbReference type="InterPro" id="IPR036116">
    <property type="entry name" value="FN3_sf"/>
</dbReference>
<feature type="region of interest" description="Disordered" evidence="1">
    <location>
        <begin position="539"/>
        <end position="566"/>
    </location>
</feature>
<proteinExistence type="predicted"/>
<feature type="signal peptide" evidence="2">
    <location>
        <begin position="1"/>
        <end position="22"/>
    </location>
</feature>
<dbReference type="InterPro" id="IPR013783">
    <property type="entry name" value="Ig-like_fold"/>
</dbReference>
<dbReference type="SUPFAM" id="SSF49265">
    <property type="entry name" value="Fibronectin type III"/>
    <property type="match status" value="1"/>
</dbReference>
<sequence length="687" mass="74837">MKTTARLASTVLMVASIVQAQAQTQPAPAVGGGRGIFVYSPRPQAAGTWSGAAATSILVERRAASGTAFTPVAQLSAPATAAEFEARVLAFNRRLTIPLTGLEGALVQKLARIWERTHRLDSLRAYSQLMPVQQAAGLVLLDSTAQRGTPYVYRITAQRAGAPVGAAAQSAAVSWPGKPTGGNLKKLPTVAEESRIIPRWRQLEGQQRAVYVQLRRQDDARGEWKSAAAPLTLESFQKALALVAYDQAVQPVHAYRYTLRTLDQHENPGPAADTILAAAYKFLDAAVLRDFRAQAQQAGPATEPGIRLSWRLPDANKLRSVRIFRSTLLDKDFKLLAEVTPTEAGYLDATAEPMQKYYYYVQPTGLLQEPGVPSSKSFALFEDQRPPLPPHEVRAATVPGGIHLRWLPGDKFTKGYYVYRAAGPEAKLTLVGALRLHQAKAAEQVFVDSSRTLQPAVRYRYAVQAENSSHRPSILSDTVEATAGVKHPVATAPHALAPVAGAEGQWENGLPMVRWQASPEAAFYEVSRRTQNQTQFQRLPLGPRLPGSRTERRPLAQPAFRDSTARPGQSYDYEIVALDEQGRRSAPARLSLPAAEATLAPATLTAAAVGKTVELRWAASGSAAPQYRVYRYEPGAKPQAVATVAARPATYRDATVQSRRTYFYYVASLDAQRREAERSEPIGVRVP</sequence>
<evidence type="ECO:0000256" key="1">
    <source>
        <dbReference type="SAM" id="MobiDB-lite"/>
    </source>
</evidence>
<name>A0ABY4FDU1_9BACT</name>
<evidence type="ECO:0008006" key="5">
    <source>
        <dbReference type="Google" id="ProtNLM"/>
    </source>
</evidence>
<evidence type="ECO:0000256" key="2">
    <source>
        <dbReference type="SAM" id="SignalP"/>
    </source>
</evidence>
<accession>A0ABY4FDU1</accession>
<gene>
    <name evidence="3" type="ORF">MUN80_08825</name>
</gene>
<reference evidence="3 4" key="1">
    <citation type="submission" date="2022-04" db="EMBL/GenBank/DDBJ databases">
        <title>Hymenobacter sp. isolated from the air.</title>
        <authorList>
            <person name="Won M."/>
            <person name="Lee C.-M."/>
            <person name="Woen H.-Y."/>
            <person name="Kwon S.-W."/>
        </authorList>
    </citation>
    <scope>NUCLEOTIDE SEQUENCE [LARGE SCALE GENOMIC DNA]</scope>
    <source>
        <strain evidence="4">5116 S-27</strain>
    </source>
</reference>
<dbReference type="Gene3D" id="2.60.40.10">
    <property type="entry name" value="Immunoglobulins"/>
    <property type="match status" value="4"/>
</dbReference>
<dbReference type="EMBL" id="CP095049">
    <property type="protein sequence ID" value="UOQ54847.1"/>
    <property type="molecule type" value="Genomic_DNA"/>
</dbReference>
<keyword evidence="4" id="KW-1185">Reference proteome</keyword>
<dbReference type="Proteomes" id="UP000831785">
    <property type="component" value="Chromosome"/>
</dbReference>
<evidence type="ECO:0000313" key="3">
    <source>
        <dbReference type="EMBL" id="UOQ54847.1"/>
    </source>
</evidence>
<feature type="chain" id="PRO_5046839814" description="Fibronectin type III domain-containing protein" evidence="2">
    <location>
        <begin position="23"/>
        <end position="687"/>
    </location>
</feature>
<keyword evidence="2" id="KW-0732">Signal</keyword>
<dbReference type="RefSeq" id="WP_244722443.1">
    <property type="nucleotide sequence ID" value="NZ_CP095049.1"/>
</dbReference>
<protein>
    <recommendedName>
        <fullName evidence="5">Fibronectin type III domain-containing protein</fullName>
    </recommendedName>
</protein>